<sequence>MVTLISLLTLQKRKHQERLVRVLKPGAVSSRVRSVKGRPPQPKAHGTASPAKWICICSAPYVSDA</sequence>
<dbReference type="EMBL" id="AP019377">
    <property type="protein sequence ID" value="BBH92961.1"/>
    <property type="molecule type" value="Genomic_DNA"/>
</dbReference>
<dbReference type="AlphaFoldDB" id="A0A455T0S5"/>
<reference evidence="2" key="1">
    <citation type="submission" date="2018-12" db="EMBL/GenBank/DDBJ databases">
        <title>Novel natural products biosynthetic potential of the class Ktedonobacteria.</title>
        <authorList>
            <person name="Zheng Y."/>
            <person name="Saitou A."/>
            <person name="Wang C.M."/>
            <person name="Toyoda A."/>
            <person name="Minakuchi Y."/>
            <person name="Sekiguchi Y."/>
            <person name="Ueda K."/>
            <person name="Takano H."/>
            <person name="Sakai Y."/>
            <person name="Yokota A."/>
            <person name="Yabe S."/>
        </authorList>
    </citation>
    <scope>NUCLEOTIDE SEQUENCE</scope>
    <source>
        <strain evidence="2">A3-2</strain>
    </source>
</reference>
<name>A0A455T0S5_9CHLR</name>
<feature type="region of interest" description="Disordered" evidence="1">
    <location>
        <begin position="30"/>
        <end position="49"/>
    </location>
</feature>
<proteinExistence type="predicted"/>
<organism evidence="2">
    <name type="scientific">Thermogemmatispora argillosa</name>
    <dbReference type="NCBI Taxonomy" id="2045280"/>
    <lineage>
        <taxon>Bacteria</taxon>
        <taxon>Bacillati</taxon>
        <taxon>Chloroflexota</taxon>
        <taxon>Ktedonobacteria</taxon>
        <taxon>Thermogemmatisporales</taxon>
        <taxon>Thermogemmatisporaceae</taxon>
        <taxon>Thermogemmatispora</taxon>
    </lineage>
</organism>
<accession>A0A455T0S5</accession>
<evidence type="ECO:0000313" key="2">
    <source>
        <dbReference type="EMBL" id="BBH92961.1"/>
    </source>
</evidence>
<evidence type="ECO:0000256" key="1">
    <source>
        <dbReference type="SAM" id="MobiDB-lite"/>
    </source>
</evidence>
<protein>
    <submittedName>
        <fullName evidence="2">Uncharacterized protein</fullName>
    </submittedName>
</protein>
<gene>
    <name evidence="2" type="ORF">KTA_11600</name>
</gene>